<dbReference type="Gene3D" id="1.10.3720.10">
    <property type="entry name" value="MetI-like"/>
    <property type="match status" value="1"/>
</dbReference>
<comment type="caution">
    <text evidence="8">The sequence shown here is derived from an EMBL/GenBank/DDBJ whole genome shotgun (WGS) entry which is preliminary data.</text>
</comment>
<dbReference type="PANTHER" id="PTHR30177:SF33">
    <property type="entry name" value="POSSIBLE OSMOPROTECTANT (GLYCINE BETAINE_CARNITINE_CHOLINE_L-PROLINE) TRANSPORT INTEGRAL MEMBRANE PROTEIN ABC TRANSPORTER PROZ"/>
    <property type="match status" value="1"/>
</dbReference>
<dbReference type="InterPro" id="IPR051204">
    <property type="entry name" value="ABC_transp_perm/SBD"/>
</dbReference>
<evidence type="ECO:0000256" key="4">
    <source>
        <dbReference type="ARBA" id="ARBA00022989"/>
    </source>
</evidence>
<comment type="similarity">
    <text evidence="6">Belongs to the binding-protein-dependent transport system permease family.</text>
</comment>
<keyword evidence="2 6" id="KW-0813">Transport</keyword>
<dbReference type="GO" id="GO:0055085">
    <property type="term" value="P:transmembrane transport"/>
    <property type="evidence" value="ECO:0007669"/>
    <property type="project" value="InterPro"/>
</dbReference>
<dbReference type="OrthoDB" id="5244012at2"/>
<feature type="transmembrane region" description="Helical" evidence="6">
    <location>
        <begin position="72"/>
        <end position="101"/>
    </location>
</feature>
<keyword evidence="4 6" id="KW-1133">Transmembrane helix</keyword>
<organism evidence="8 9">
    <name type="scientific">Aeromicrobium piscarium</name>
    <dbReference type="NCBI Taxonomy" id="2590901"/>
    <lineage>
        <taxon>Bacteria</taxon>
        <taxon>Bacillati</taxon>
        <taxon>Actinomycetota</taxon>
        <taxon>Actinomycetes</taxon>
        <taxon>Propionibacteriales</taxon>
        <taxon>Nocardioidaceae</taxon>
        <taxon>Aeromicrobium</taxon>
    </lineage>
</organism>
<dbReference type="GO" id="GO:0005886">
    <property type="term" value="C:plasma membrane"/>
    <property type="evidence" value="ECO:0007669"/>
    <property type="project" value="UniProtKB-SubCell"/>
</dbReference>
<dbReference type="PROSITE" id="PS50928">
    <property type="entry name" value="ABC_TM1"/>
    <property type="match status" value="1"/>
</dbReference>
<dbReference type="GO" id="GO:0031460">
    <property type="term" value="P:glycine betaine transport"/>
    <property type="evidence" value="ECO:0007669"/>
    <property type="project" value="TreeGrafter"/>
</dbReference>
<protein>
    <submittedName>
        <fullName evidence="8">ABC transporter permease</fullName>
    </submittedName>
</protein>
<keyword evidence="3 6" id="KW-0812">Transmembrane</keyword>
<dbReference type="Pfam" id="PF00528">
    <property type="entry name" value="BPD_transp_1"/>
    <property type="match status" value="1"/>
</dbReference>
<dbReference type="CDD" id="cd06261">
    <property type="entry name" value="TM_PBP2"/>
    <property type="match status" value="1"/>
</dbReference>
<evidence type="ECO:0000256" key="5">
    <source>
        <dbReference type="ARBA" id="ARBA00023136"/>
    </source>
</evidence>
<dbReference type="AlphaFoldDB" id="A0A554RU62"/>
<accession>A0A554RU62</accession>
<evidence type="ECO:0000256" key="6">
    <source>
        <dbReference type="RuleBase" id="RU363032"/>
    </source>
</evidence>
<dbReference type="Proteomes" id="UP000316988">
    <property type="component" value="Unassembled WGS sequence"/>
</dbReference>
<evidence type="ECO:0000256" key="2">
    <source>
        <dbReference type="ARBA" id="ARBA00022448"/>
    </source>
</evidence>
<keyword evidence="9" id="KW-1185">Reference proteome</keyword>
<keyword evidence="5 6" id="KW-0472">Membrane</keyword>
<dbReference type="EMBL" id="VLNT01000018">
    <property type="protein sequence ID" value="TSD57648.1"/>
    <property type="molecule type" value="Genomic_DNA"/>
</dbReference>
<reference evidence="8 9" key="1">
    <citation type="submission" date="2019-07" db="EMBL/GenBank/DDBJ databases">
        <authorList>
            <person name="Zhao L.H."/>
        </authorList>
    </citation>
    <scope>NUCLEOTIDE SEQUENCE [LARGE SCALE GENOMIC DNA]</scope>
    <source>
        <strain evidence="8 9">Co35</strain>
    </source>
</reference>
<dbReference type="RefSeq" id="WP_143914497.1">
    <property type="nucleotide sequence ID" value="NZ_VLNT01000018.1"/>
</dbReference>
<feature type="domain" description="ABC transmembrane type-1" evidence="7">
    <location>
        <begin position="27"/>
        <end position="206"/>
    </location>
</feature>
<name>A0A554RU62_9ACTN</name>
<evidence type="ECO:0000313" key="9">
    <source>
        <dbReference type="Proteomes" id="UP000316988"/>
    </source>
</evidence>
<comment type="subcellular location">
    <subcellularLocation>
        <location evidence="6">Cell membrane</location>
        <topology evidence="6">Multi-pass membrane protein</topology>
    </subcellularLocation>
    <subcellularLocation>
        <location evidence="1">Membrane</location>
        <topology evidence="1">Multi-pass membrane protein</topology>
    </subcellularLocation>
</comment>
<dbReference type="PANTHER" id="PTHR30177">
    <property type="entry name" value="GLYCINE BETAINE/L-PROLINE TRANSPORT SYSTEM PERMEASE PROTEIN PROW"/>
    <property type="match status" value="1"/>
</dbReference>
<feature type="transmembrane region" description="Helical" evidence="6">
    <location>
        <begin position="189"/>
        <end position="209"/>
    </location>
</feature>
<evidence type="ECO:0000256" key="3">
    <source>
        <dbReference type="ARBA" id="ARBA00022692"/>
    </source>
</evidence>
<dbReference type="SUPFAM" id="SSF161098">
    <property type="entry name" value="MetI-like"/>
    <property type="match status" value="1"/>
</dbReference>
<gene>
    <name evidence="8" type="ORF">FNM00_15725</name>
</gene>
<sequence length="231" mass="23870">MSLINDTVAWLIDSAQWSGGSGIPWRIAQHLGYTAITVLAASVIAVPLGLYVGHTGRWKNTAVLATGALRALPTLGLITLIVLLTSVGLAPAIIALAVLCIPPLLAGIYSGLEAVDPATVDAARAQGMTETQVITRVELPLAMPLIIGGLRSAVLQVIATATVAAFIGVGGLGRYIIDGLAVRDTPRVLGGAIIVVVLALLIDALFALCQRLAFRHASPADSHPQLKEKTA</sequence>
<evidence type="ECO:0000256" key="1">
    <source>
        <dbReference type="ARBA" id="ARBA00004141"/>
    </source>
</evidence>
<dbReference type="InterPro" id="IPR000515">
    <property type="entry name" value="MetI-like"/>
</dbReference>
<feature type="transmembrane region" description="Helical" evidence="6">
    <location>
        <begin position="153"/>
        <end position="177"/>
    </location>
</feature>
<proteinExistence type="inferred from homology"/>
<dbReference type="InterPro" id="IPR035906">
    <property type="entry name" value="MetI-like_sf"/>
</dbReference>
<feature type="transmembrane region" description="Helical" evidence="6">
    <location>
        <begin position="31"/>
        <end position="52"/>
    </location>
</feature>
<evidence type="ECO:0000259" key="7">
    <source>
        <dbReference type="PROSITE" id="PS50928"/>
    </source>
</evidence>
<evidence type="ECO:0000313" key="8">
    <source>
        <dbReference type="EMBL" id="TSD57648.1"/>
    </source>
</evidence>